<evidence type="ECO:0008006" key="3">
    <source>
        <dbReference type="Google" id="ProtNLM"/>
    </source>
</evidence>
<protein>
    <recommendedName>
        <fullName evidence="3">RES domain-containing protein</fullName>
    </recommendedName>
</protein>
<name>A0ABV2AWU5_9GAMM</name>
<reference evidence="1 2" key="1">
    <citation type="submission" date="2013-03" db="EMBL/GenBank/DDBJ databases">
        <title>Salinisphaera dokdonensis CL-ES53 Genome Sequencing.</title>
        <authorList>
            <person name="Li C."/>
            <person name="Lai Q."/>
            <person name="Shao Z."/>
        </authorList>
    </citation>
    <scope>NUCLEOTIDE SEQUENCE [LARGE SCALE GENOMIC DNA]</scope>
    <source>
        <strain evidence="1 2">CL-ES53</strain>
    </source>
</reference>
<dbReference type="RefSeq" id="WP_353108210.1">
    <property type="nucleotide sequence ID" value="NZ_APND01000001.1"/>
</dbReference>
<organism evidence="1 2">
    <name type="scientific">Salinisphaera dokdonensis CL-ES53</name>
    <dbReference type="NCBI Taxonomy" id="1304272"/>
    <lineage>
        <taxon>Bacteria</taxon>
        <taxon>Pseudomonadati</taxon>
        <taxon>Pseudomonadota</taxon>
        <taxon>Gammaproteobacteria</taxon>
        <taxon>Salinisphaerales</taxon>
        <taxon>Salinisphaeraceae</taxon>
        <taxon>Salinisphaera</taxon>
    </lineage>
</organism>
<dbReference type="EMBL" id="APND01000001">
    <property type="protein sequence ID" value="MES1927594.1"/>
    <property type="molecule type" value="Genomic_DNA"/>
</dbReference>
<accession>A0ABV2AWU5</accession>
<keyword evidence="2" id="KW-1185">Reference proteome</keyword>
<evidence type="ECO:0000313" key="1">
    <source>
        <dbReference type="EMBL" id="MES1927594.1"/>
    </source>
</evidence>
<dbReference type="Proteomes" id="UP001460888">
    <property type="component" value="Unassembled WGS sequence"/>
</dbReference>
<sequence length="75" mass="8011">MGACGYPVIYTAEHPALTAFEKLAHAGMSLANAPLTRPLLVLDLREGELELVAHVPNDPIDGGQGWLEAGDKQFL</sequence>
<evidence type="ECO:0000313" key="2">
    <source>
        <dbReference type="Proteomes" id="UP001460888"/>
    </source>
</evidence>
<proteinExistence type="predicted"/>
<comment type="caution">
    <text evidence="1">The sequence shown here is derived from an EMBL/GenBank/DDBJ whole genome shotgun (WGS) entry which is preliminary data.</text>
</comment>
<gene>
    <name evidence="1" type="ORF">SADO_00020</name>
</gene>